<sequence>MVTMSIDELTSLLMGHDERHSYAAMKEQSASAPLSGILGPPPTEVNFADGRGRNEDRGKGKKGKSSGRGNGSSYGGHNTRFFGDGHGESYSGGYWNGHGQGGGFFCGGGLDRDDLGAARANLAEASSQGIHDLDWYMDSGATHHVTSDLANLNIYDETLNSDHIYVGDGYRCLNPIGGRIFISPQVIFDERSFPFRIGAPISVEHGRLSSGSTSATGLVDSVEDVLAATTPDETKQAPPLVPPPTQNTHRMVTRAKDGSLPPLRFVISRHPTAFSVSTALQEPHSFAQARKHSHRRAATGGVSGISPEQNLGSSSIVS</sequence>
<dbReference type="STRING" id="22663.A0A2I0IGF2"/>
<dbReference type="EMBL" id="PGOL01003088">
    <property type="protein sequence ID" value="PKI43095.1"/>
    <property type="molecule type" value="Genomic_DNA"/>
</dbReference>
<dbReference type="PANTHER" id="PTHR47481">
    <property type="match status" value="1"/>
</dbReference>
<organism evidence="2 3">
    <name type="scientific">Punica granatum</name>
    <name type="common">Pomegranate</name>
    <dbReference type="NCBI Taxonomy" id="22663"/>
    <lineage>
        <taxon>Eukaryota</taxon>
        <taxon>Viridiplantae</taxon>
        <taxon>Streptophyta</taxon>
        <taxon>Embryophyta</taxon>
        <taxon>Tracheophyta</taxon>
        <taxon>Spermatophyta</taxon>
        <taxon>Magnoliopsida</taxon>
        <taxon>eudicotyledons</taxon>
        <taxon>Gunneridae</taxon>
        <taxon>Pentapetalae</taxon>
        <taxon>rosids</taxon>
        <taxon>malvids</taxon>
        <taxon>Myrtales</taxon>
        <taxon>Lythraceae</taxon>
        <taxon>Punica</taxon>
    </lineage>
</organism>
<dbReference type="PANTHER" id="PTHR47481:SF10">
    <property type="entry name" value="COPIA-LIKE POLYPROTEIN_RETROTRANSPOSON"/>
    <property type="match status" value="1"/>
</dbReference>
<evidence type="ECO:0000313" key="3">
    <source>
        <dbReference type="Proteomes" id="UP000233551"/>
    </source>
</evidence>
<protein>
    <submittedName>
        <fullName evidence="2">Uncharacterized protein</fullName>
    </submittedName>
</protein>
<evidence type="ECO:0000313" key="2">
    <source>
        <dbReference type="EMBL" id="PKI43095.1"/>
    </source>
</evidence>
<reference evidence="2 3" key="1">
    <citation type="submission" date="2017-11" db="EMBL/GenBank/DDBJ databases">
        <title>De-novo sequencing of pomegranate (Punica granatum L.) genome.</title>
        <authorList>
            <person name="Akparov Z."/>
            <person name="Amiraslanov A."/>
            <person name="Hajiyeva S."/>
            <person name="Abbasov M."/>
            <person name="Kaur K."/>
            <person name="Hamwieh A."/>
            <person name="Solovyev V."/>
            <person name="Salamov A."/>
            <person name="Braich B."/>
            <person name="Kosarev P."/>
            <person name="Mahmoud A."/>
            <person name="Hajiyev E."/>
            <person name="Babayeva S."/>
            <person name="Izzatullayeva V."/>
            <person name="Mammadov A."/>
            <person name="Mammadov A."/>
            <person name="Sharifova S."/>
            <person name="Ojaghi J."/>
            <person name="Eynullazada K."/>
            <person name="Bayramov B."/>
            <person name="Abdulazimova A."/>
            <person name="Shahmuradov I."/>
        </authorList>
    </citation>
    <scope>NUCLEOTIDE SEQUENCE [LARGE SCALE GENOMIC DNA]</scope>
    <source>
        <strain evidence="3">cv. AG2017</strain>
        <tissue evidence="2">Leaf</tissue>
    </source>
</reference>
<accession>A0A2I0IGF2</accession>
<proteinExistence type="predicted"/>
<evidence type="ECO:0000256" key="1">
    <source>
        <dbReference type="SAM" id="MobiDB-lite"/>
    </source>
</evidence>
<feature type="region of interest" description="Disordered" evidence="1">
    <location>
        <begin position="285"/>
        <end position="318"/>
    </location>
</feature>
<dbReference type="AlphaFoldDB" id="A0A2I0IGF2"/>
<feature type="compositionally biased region" description="Polar residues" evidence="1">
    <location>
        <begin position="306"/>
        <end position="318"/>
    </location>
</feature>
<gene>
    <name evidence="2" type="ORF">CRG98_036574</name>
</gene>
<keyword evidence="3" id="KW-1185">Reference proteome</keyword>
<name>A0A2I0IGF2_PUNGR</name>
<comment type="caution">
    <text evidence="2">The sequence shown here is derived from an EMBL/GenBank/DDBJ whole genome shotgun (WGS) entry which is preliminary data.</text>
</comment>
<dbReference type="Proteomes" id="UP000233551">
    <property type="component" value="Unassembled WGS sequence"/>
</dbReference>
<feature type="region of interest" description="Disordered" evidence="1">
    <location>
        <begin position="24"/>
        <end position="78"/>
    </location>
</feature>